<dbReference type="InterPro" id="IPR013131">
    <property type="entry name" value="Mannitol_DH_N"/>
</dbReference>
<evidence type="ECO:0000256" key="2">
    <source>
        <dbReference type="ARBA" id="ARBA00023027"/>
    </source>
</evidence>
<evidence type="ECO:0000259" key="4">
    <source>
        <dbReference type="Pfam" id="PF08125"/>
    </source>
</evidence>
<keyword evidence="2" id="KW-0520">NAD</keyword>
<dbReference type="Gene3D" id="3.40.50.720">
    <property type="entry name" value="NAD(P)-binding Rossmann-like Domain"/>
    <property type="match status" value="1"/>
</dbReference>
<organism evidence="5 6">
    <name type="scientific">Pseudomaricurvus hydrocarbonicus</name>
    <dbReference type="NCBI Taxonomy" id="1470433"/>
    <lineage>
        <taxon>Bacteria</taxon>
        <taxon>Pseudomonadati</taxon>
        <taxon>Pseudomonadota</taxon>
        <taxon>Gammaproteobacteria</taxon>
        <taxon>Cellvibrionales</taxon>
        <taxon>Cellvibrionaceae</taxon>
        <taxon>Pseudomaricurvus</taxon>
    </lineage>
</organism>
<dbReference type="InterPro" id="IPR013118">
    <property type="entry name" value="Mannitol_DH_C"/>
</dbReference>
<reference evidence="5" key="1">
    <citation type="submission" date="2020-03" db="EMBL/GenBank/DDBJ databases">
        <authorList>
            <person name="Guo F."/>
        </authorList>
    </citation>
    <scope>NUCLEOTIDE SEQUENCE</scope>
    <source>
        <strain evidence="5">JCM 30134</strain>
    </source>
</reference>
<dbReference type="SUPFAM" id="SSF51735">
    <property type="entry name" value="NAD(P)-binding Rossmann-fold domains"/>
    <property type="match status" value="1"/>
</dbReference>
<dbReference type="RefSeq" id="WP_167192116.1">
    <property type="nucleotide sequence ID" value="NZ_JAAONZ010000027.1"/>
</dbReference>
<feature type="domain" description="Mannitol dehydrogenase C-terminal" evidence="4">
    <location>
        <begin position="282"/>
        <end position="477"/>
    </location>
</feature>
<feature type="domain" description="Mannitol dehydrogenase N-terminal" evidence="3">
    <location>
        <begin position="27"/>
        <end position="273"/>
    </location>
</feature>
<dbReference type="EMBL" id="JAAONZ010000027">
    <property type="protein sequence ID" value="NHO68270.1"/>
    <property type="molecule type" value="Genomic_DNA"/>
</dbReference>
<dbReference type="Pfam" id="PF08125">
    <property type="entry name" value="Mannitol_dh_C"/>
    <property type="match status" value="1"/>
</dbReference>
<protein>
    <submittedName>
        <fullName evidence="5">Mannitol dehydrogenase family protein</fullName>
    </submittedName>
</protein>
<evidence type="ECO:0000313" key="6">
    <source>
        <dbReference type="Proteomes" id="UP000787472"/>
    </source>
</evidence>
<dbReference type="Gene3D" id="1.10.1040.10">
    <property type="entry name" value="N-(1-d-carboxylethyl)-l-norvaline Dehydrogenase, domain 2"/>
    <property type="match status" value="1"/>
</dbReference>
<dbReference type="InterPro" id="IPR013328">
    <property type="entry name" value="6PGD_dom2"/>
</dbReference>
<keyword evidence="6" id="KW-1185">Reference proteome</keyword>
<dbReference type="SUPFAM" id="SSF48179">
    <property type="entry name" value="6-phosphogluconate dehydrogenase C-terminal domain-like"/>
    <property type="match status" value="1"/>
</dbReference>
<evidence type="ECO:0000259" key="3">
    <source>
        <dbReference type="Pfam" id="PF01232"/>
    </source>
</evidence>
<sequence>MQRLNNATLPKLSVSAPGYDRAALQAGIVHLGIGAFHRGHQADYTDKLLNRQGGDWGIIGASLRSAGVRDQLQPQDGLYCLVENDGETSNIKVIGAIQSVLVGPEQPSQLIDVLSAPEIKVVTLTITEKGYCHDPASGQINWTHPDILWDLEHYQTAPKSAIGYLVAALEKRQGIDAAVTLLSCDNLSHNGKLLQNVVSAFAQRVRPSLLKWLQAHVTFPCSMVDRIVPAVTDKERQALQARLGLVDEGAVVTEPFSQWVIEDSFAGDKPDWAAVGAMLVDDVAPFEDMKLRLLNGSHSMIAYLGYLAGYDFVHEVMTNEHMTVLIKDYMNLATDTLTVPDGFDIDGYKQQLLHRFSNASLNHRTSQIAQDGSQKIPQRWLASVRTLLSQKQDAALLAFALAGWIRYLQGTRDTLGKPPGEHFEIIDPLSATLTSLVKTEQQTSHSPVKAILGVQSIFGNLLQEQPEWCAQVDDLHQAITAHGVLKTLRQIQPR</sequence>
<dbReference type="PANTHER" id="PTHR43362">
    <property type="entry name" value="MANNITOL DEHYDROGENASE DSF1-RELATED"/>
    <property type="match status" value="1"/>
</dbReference>
<dbReference type="Pfam" id="PF01232">
    <property type="entry name" value="Mannitol_dh"/>
    <property type="match status" value="1"/>
</dbReference>
<dbReference type="PROSITE" id="PS00974">
    <property type="entry name" value="MANNITOL_DHGENASE"/>
    <property type="match status" value="1"/>
</dbReference>
<dbReference type="InterPro" id="IPR050988">
    <property type="entry name" value="Mannitol_DH/Oxidoreductase"/>
</dbReference>
<name>A0A9E5MPY9_9GAMM</name>
<dbReference type="Proteomes" id="UP000787472">
    <property type="component" value="Unassembled WGS sequence"/>
</dbReference>
<evidence type="ECO:0000313" key="5">
    <source>
        <dbReference type="EMBL" id="NHO68270.1"/>
    </source>
</evidence>
<dbReference type="InterPro" id="IPR023027">
    <property type="entry name" value="Mannitol_DH_CS"/>
</dbReference>
<dbReference type="InterPro" id="IPR000669">
    <property type="entry name" value="Mannitol_DH"/>
</dbReference>
<gene>
    <name evidence="5" type="ORF">G8770_22190</name>
</gene>
<dbReference type="PANTHER" id="PTHR43362:SF1">
    <property type="entry name" value="MANNITOL DEHYDROGENASE 2-RELATED"/>
    <property type="match status" value="1"/>
</dbReference>
<dbReference type="PRINTS" id="PR00084">
    <property type="entry name" value="MTLDHDRGNASE"/>
</dbReference>
<dbReference type="GO" id="GO:0019594">
    <property type="term" value="P:mannitol metabolic process"/>
    <property type="evidence" value="ECO:0007669"/>
    <property type="project" value="InterPro"/>
</dbReference>
<keyword evidence="1" id="KW-0560">Oxidoreductase</keyword>
<dbReference type="GO" id="GO:0016616">
    <property type="term" value="F:oxidoreductase activity, acting on the CH-OH group of donors, NAD or NADP as acceptor"/>
    <property type="evidence" value="ECO:0007669"/>
    <property type="project" value="TreeGrafter"/>
</dbReference>
<dbReference type="AlphaFoldDB" id="A0A9E5MPY9"/>
<proteinExistence type="predicted"/>
<dbReference type="InterPro" id="IPR036291">
    <property type="entry name" value="NAD(P)-bd_dom_sf"/>
</dbReference>
<accession>A0A9E5MPY9</accession>
<comment type="caution">
    <text evidence="5">The sequence shown here is derived from an EMBL/GenBank/DDBJ whole genome shotgun (WGS) entry which is preliminary data.</text>
</comment>
<evidence type="ECO:0000256" key="1">
    <source>
        <dbReference type="ARBA" id="ARBA00023002"/>
    </source>
</evidence>
<dbReference type="InterPro" id="IPR008927">
    <property type="entry name" value="6-PGluconate_DH-like_C_sf"/>
</dbReference>